<evidence type="ECO:0000313" key="2">
    <source>
        <dbReference type="Proteomes" id="UP000501989"/>
    </source>
</evidence>
<dbReference type="EMBL" id="CP053746">
    <property type="protein sequence ID" value="QKF49277.1"/>
    <property type="molecule type" value="Genomic_DNA"/>
</dbReference>
<proteinExistence type="predicted"/>
<sequence>MPYTESRLIRLARAYATLHGPQGARAQEGRRLKAHFIAP</sequence>
<keyword evidence="2" id="KW-1185">Reference proteome</keyword>
<accession>A0A6M8MQD2</accession>
<organism evidence="1 2">
    <name type="scientific">Pseudomonas graminis</name>
    <dbReference type="NCBI Taxonomy" id="158627"/>
    <lineage>
        <taxon>Bacteria</taxon>
        <taxon>Pseudomonadati</taxon>
        <taxon>Pseudomonadota</taxon>
        <taxon>Gammaproteobacteria</taxon>
        <taxon>Pseudomonadales</taxon>
        <taxon>Pseudomonadaceae</taxon>
        <taxon>Pseudomonas</taxon>
    </lineage>
</organism>
<reference evidence="2" key="1">
    <citation type="submission" date="2019-12" db="EMBL/GenBank/DDBJ databases">
        <title>Endophytic bacteria associated with Panax ginseng seedlings.</title>
        <authorList>
            <person name="Park J.M."/>
            <person name="Shin R."/>
            <person name="Jo S.H."/>
        </authorList>
    </citation>
    <scope>NUCLEOTIDE SEQUENCE [LARGE SCALE GENOMIC DNA]</scope>
    <source>
        <strain evidence="2">PgKB30</strain>
    </source>
</reference>
<name>A0A6M8MQD2_9PSED</name>
<protein>
    <submittedName>
        <fullName evidence="1">Uncharacterized protein</fullName>
    </submittedName>
</protein>
<dbReference type="KEGG" id="pgg:FX982_00195"/>
<dbReference type="Proteomes" id="UP000501989">
    <property type="component" value="Chromosome"/>
</dbReference>
<gene>
    <name evidence="1" type="ORF">FX982_00195</name>
</gene>
<dbReference type="AlphaFoldDB" id="A0A6M8MQD2"/>
<evidence type="ECO:0000313" key="1">
    <source>
        <dbReference type="EMBL" id="QKF49277.1"/>
    </source>
</evidence>